<sequence>MKRRILLPTLLLLGLLGPVGGVWADGQWRDLPPEERRQMRQQMREHWQQDREFRREEGGPRRWQDVPPEDRRRMREEMREQRAVQEREGRDGRRDN</sequence>
<gene>
    <name evidence="2" type="ORF">AT959_19270</name>
</gene>
<evidence type="ECO:0008006" key="4">
    <source>
        <dbReference type="Google" id="ProtNLM"/>
    </source>
</evidence>
<dbReference type="EMBL" id="LODL01000040">
    <property type="protein sequence ID" value="KXB28968.1"/>
    <property type="molecule type" value="Genomic_DNA"/>
</dbReference>
<organism evidence="2 3">
    <name type="scientific">Dechloromonas denitrificans</name>
    <dbReference type="NCBI Taxonomy" id="281362"/>
    <lineage>
        <taxon>Bacteria</taxon>
        <taxon>Pseudomonadati</taxon>
        <taxon>Pseudomonadota</taxon>
        <taxon>Betaproteobacteria</taxon>
        <taxon>Rhodocyclales</taxon>
        <taxon>Azonexaceae</taxon>
        <taxon>Dechloromonas</taxon>
    </lineage>
</organism>
<dbReference type="AlphaFoldDB" id="A0A133XDF2"/>
<evidence type="ECO:0000256" key="1">
    <source>
        <dbReference type="SAM" id="MobiDB-lite"/>
    </source>
</evidence>
<proteinExistence type="predicted"/>
<evidence type="ECO:0000313" key="3">
    <source>
        <dbReference type="Proteomes" id="UP000070186"/>
    </source>
</evidence>
<name>A0A133XDF2_9RHOO</name>
<feature type="region of interest" description="Disordered" evidence="1">
    <location>
        <begin position="36"/>
        <end position="96"/>
    </location>
</feature>
<reference evidence="2 3" key="1">
    <citation type="submission" date="2015-12" db="EMBL/GenBank/DDBJ databases">
        <title>Nitrous oxide reduction kinetics distinguish bacteria harboring typical versus atypical NosZ.</title>
        <authorList>
            <person name="Yoon S."/>
            <person name="Nissen S."/>
            <person name="Park D."/>
            <person name="Sanford R.A."/>
            <person name="Loeffler F.E."/>
        </authorList>
    </citation>
    <scope>NUCLEOTIDE SEQUENCE [LARGE SCALE GENOMIC DNA]</scope>
    <source>
        <strain evidence="2 3">ATCC BAA-841</strain>
    </source>
</reference>
<evidence type="ECO:0000313" key="2">
    <source>
        <dbReference type="EMBL" id="KXB28968.1"/>
    </source>
</evidence>
<comment type="caution">
    <text evidence="2">The sequence shown here is derived from an EMBL/GenBank/DDBJ whole genome shotgun (WGS) entry which is preliminary data.</text>
</comment>
<keyword evidence="3" id="KW-1185">Reference proteome</keyword>
<protein>
    <recommendedName>
        <fullName evidence="4">DUF3106 domain-containing protein</fullName>
    </recommendedName>
</protein>
<accession>A0A133XDF2</accession>
<dbReference type="Proteomes" id="UP000070186">
    <property type="component" value="Unassembled WGS sequence"/>
</dbReference>
<dbReference type="STRING" id="281362.AT959_19270"/>